<organism evidence="3 4">
    <name type="scientific">Pedobacter yonginense</name>
    <dbReference type="NCBI Taxonomy" id="651869"/>
    <lineage>
        <taxon>Bacteria</taxon>
        <taxon>Pseudomonadati</taxon>
        <taxon>Bacteroidota</taxon>
        <taxon>Sphingobacteriia</taxon>
        <taxon>Sphingobacteriales</taxon>
        <taxon>Sphingobacteriaceae</taxon>
        <taxon>Pedobacter</taxon>
    </lineage>
</organism>
<dbReference type="InterPro" id="IPR050640">
    <property type="entry name" value="Bact_2-comp_sensor_kinase"/>
</dbReference>
<dbReference type="Proteomes" id="UP000245379">
    <property type="component" value="Unassembled WGS sequence"/>
</dbReference>
<feature type="transmembrane region" description="Helical" evidence="1">
    <location>
        <begin position="20"/>
        <end position="38"/>
    </location>
</feature>
<sequence>MKKILYDFLERHKKEVKVHLICWGFYIVFEVLVTRILTNHWSSFYYYLLSYLLNISLFYSHALLILPRSFGKAKASFWLTPLFIIAEVGVYVLCFLVIGFFLEYIHVKKQPLNLNLQFFTGMIWRGSFFIFYATGYYYFKRNLYRKQEQMNKALELEQLKSQLLTVEKEFLRSQINPHLLFNTLSFIKFAAKKNSSTAVAAIQSLSEIMDYALSETNGETVPISREMEQVDNMINLIRLRFGNALSMKYKREIYSESFPVVPFIMLTLIENVFKHGDLCNVDFPVSISILCTENKLELTTANVPDLASKPGKSIGLKNITLRLLHHYSDKHSFSYGFTDNLFITKLKIYN</sequence>
<feature type="transmembrane region" description="Helical" evidence="1">
    <location>
        <begin position="44"/>
        <end position="66"/>
    </location>
</feature>
<evidence type="ECO:0000259" key="2">
    <source>
        <dbReference type="Pfam" id="PF06580"/>
    </source>
</evidence>
<keyword evidence="1" id="KW-0472">Membrane</keyword>
<keyword evidence="1" id="KW-1133">Transmembrane helix</keyword>
<feature type="transmembrane region" description="Helical" evidence="1">
    <location>
        <begin position="122"/>
        <end position="139"/>
    </location>
</feature>
<dbReference type="GO" id="GO:0000155">
    <property type="term" value="F:phosphorelay sensor kinase activity"/>
    <property type="evidence" value="ECO:0007669"/>
    <property type="project" value="InterPro"/>
</dbReference>
<dbReference type="PANTHER" id="PTHR34220:SF7">
    <property type="entry name" value="SENSOR HISTIDINE KINASE YPDA"/>
    <property type="match status" value="1"/>
</dbReference>
<evidence type="ECO:0000313" key="3">
    <source>
        <dbReference type="EMBL" id="PWS26155.1"/>
    </source>
</evidence>
<dbReference type="AlphaFoldDB" id="A0A317EII4"/>
<dbReference type="EMBL" id="QGNZ01000004">
    <property type="protein sequence ID" value="PWS26155.1"/>
    <property type="molecule type" value="Genomic_DNA"/>
</dbReference>
<keyword evidence="1" id="KW-0812">Transmembrane</keyword>
<keyword evidence="4" id="KW-1185">Reference proteome</keyword>
<dbReference type="GO" id="GO:0016020">
    <property type="term" value="C:membrane"/>
    <property type="evidence" value="ECO:0007669"/>
    <property type="project" value="InterPro"/>
</dbReference>
<evidence type="ECO:0000256" key="1">
    <source>
        <dbReference type="SAM" id="Phobius"/>
    </source>
</evidence>
<reference evidence="3 4" key="1">
    <citation type="submission" date="2018-05" db="EMBL/GenBank/DDBJ databases">
        <title>Pedobacter paludis sp. nov., isolated from wetland soil.</title>
        <authorList>
            <person name="Zhang Y."/>
            <person name="Wang G."/>
        </authorList>
    </citation>
    <scope>NUCLEOTIDE SEQUENCE [LARGE SCALE GENOMIC DNA]</scope>
    <source>
        <strain evidence="3 4">KCTC22721</strain>
    </source>
</reference>
<name>A0A317EII4_9SPHI</name>
<dbReference type="OrthoDB" id="9792992at2"/>
<dbReference type="PANTHER" id="PTHR34220">
    <property type="entry name" value="SENSOR HISTIDINE KINASE YPDA"/>
    <property type="match status" value="1"/>
</dbReference>
<dbReference type="RefSeq" id="WP_109926720.1">
    <property type="nucleotide sequence ID" value="NZ_QGNZ01000004.1"/>
</dbReference>
<comment type="caution">
    <text evidence="3">The sequence shown here is derived from an EMBL/GenBank/DDBJ whole genome shotgun (WGS) entry which is preliminary data.</text>
</comment>
<protein>
    <recommendedName>
        <fullName evidence="2">Signal transduction histidine kinase internal region domain-containing protein</fullName>
    </recommendedName>
</protein>
<dbReference type="InterPro" id="IPR010559">
    <property type="entry name" value="Sig_transdc_His_kin_internal"/>
</dbReference>
<gene>
    <name evidence="3" type="ORF">DHW03_15275</name>
</gene>
<evidence type="ECO:0000313" key="4">
    <source>
        <dbReference type="Proteomes" id="UP000245379"/>
    </source>
</evidence>
<feature type="transmembrane region" description="Helical" evidence="1">
    <location>
        <begin position="78"/>
        <end position="102"/>
    </location>
</feature>
<proteinExistence type="predicted"/>
<feature type="domain" description="Signal transduction histidine kinase internal region" evidence="2">
    <location>
        <begin position="167"/>
        <end position="245"/>
    </location>
</feature>
<accession>A0A317EII4</accession>
<dbReference type="Pfam" id="PF06580">
    <property type="entry name" value="His_kinase"/>
    <property type="match status" value="1"/>
</dbReference>